<name>A0A5J4V0X0_9EUKA</name>
<evidence type="ECO:0000256" key="1">
    <source>
        <dbReference type="SAM" id="MobiDB-lite"/>
    </source>
</evidence>
<dbReference type="Proteomes" id="UP000324800">
    <property type="component" value="Unassembled WGS sequence"/>
</dbReference>
<proteinExistence type="predicted"/>
<feature type="compositionally biased region" description="Low complexity" evidence="1">
    <location>
        <begin position="17"/>
        <end position="42"/>
    </location>
</feature>
<reference evidence="2 3" key="1">
    <citation type="submission" date="2019-03" db="EMBL/GenBank/DDBJ databases">
        <title>Single cell metagenomics reveals metabolic interactions within the superorganism composed of flagellate Streblomastix strix and complex community of Bacteroidetes bacteria on its surface.</title>
        <authorList>
            <person name="Treitli S.C."/>
            <person name="Kolisko M."/>
            <person name="Husnik F."/>
            <person name="Keeling P."/>
            <person name="Hampl V."/>
        </authorList>
    </citation>
    <scope>NUCLEOTIDE SEQUENCE [LARGE SCALE GENOMIC DNA]</scope>
    <source>
        <strain evidence="2">ST1C</strain>
    </source>
</reference>
<dbReference type="AlphaFoldDB" id="A0A5J4V0X0"/>
<sequence length="78" mass="8699">MRDRQKRFTTPFQRSITPNPTTTPNATATPTTPAASTPTYNTVDRSNFGYQRRGGYRGEASSAMIKEEKTEEDEDPLG</sequence>
<accession>A0A5J4V0X0</accession>
<evidence type="ECO:0000313" key="3">
    <source>
        <dbReference type="Proteomes" id="UP000324800"/>
    </source>
</evidence>
<organism evidence="2 3">
    <name type="scientific">Streblomastix strix</name>
    <dbReference type="NCBI Taxonomy" id="222440"/>
    <lineage>
        <taxon>Eukaryota</taxon>
        <taxon>Metamonada</taxon>
        <taxon>Preaxostyla</taxon>
        <taxon>Oxymonadida</taxon>
        <taxon>Streblomastigidae</taxon>
        <taxon>Streblomastix</taxon>
    </lineage>
</organism>
<evidence type="ECO:0000313" key="2">
    <source>
        <dbReference type="EMBL" id="KAA6376153.1"/>
    </source>
</evidence>
<comment type="caution">
    <text evidence="2">The sequence shown here is derived from an EMBL/GenBank/DDBJ whole genome shotgun (WGS) entry which is preliminary data.</text>
</comment>
<feature type="region of interest" description="Disordered" evidence="1">
    <location>
        <begin position="1"/>
        <end position="78"/>
    </location>
</feature>
<gene>
    <name evidence="2" type="ORF">EZS28_028320</name>
</gene>
<dbReference type="EMBL" id="SNRW01010726">
    <property type="protein sequence ID" value="KAA6376153.1"/>
    <property type="molecule type" value="Genomic_DNA"/>
</dbReference>
<protein>
    <submittedName>
        <fullName evidence="2">Uncharacterized protein</fullName>
    </submittedName>
</protein>